<dbReference type="AlphaFoldDB" id="A0A396RNW9"/>
<dbReference type="OrthoDB" id="7187796at2"/>
<organism evidence="2 3">
    <name type="scientific">Sphingomonas gilva</name>
    <dbReference type="NCBI Taxonomy" id="2305907"/>
    <lineage>
        <taxon>Bacteria</taxon>
        <taxon>Pseudomonadati</taxon>
        <taxon>Pseudomonadota</taxon>
        <taxon>Alphaproteobacteria</taxon>
        <taxon>Sphingomonadales</taxon>
        <taxon>Sphingomonadaceae</taxon>
        <taxon>Sphingomonas</taxon>
    </lineage>
</organism>
<accession>A0A396RNW9</accession>
<gene>
    <name evidence="2" type="ORF">D1610_06925</name>
</gene>
<dbReference type="EMBL" id="QWLV01000002">
    <property type="protein sequence ID" value="RHW18207.1"/>
    <property type="molecule type" value="Genomic_DNA"/>
</dbReference>
<comment type="caution">
    <text evidence="2">The sequence shown here is derived from an EMBL/GenBank/DDBJ whole genome shotgun (WGS) entry which is preliminary data.</text>
</comment>
<name>A0A396RNW9_9SPHN</name>
<dbReference type="InterPro" id="IPR011048">
    <property type="entry name" value="Haem_d1_sf"/>
</dbReference>
<feature type="signal peptide" evidence="1">
    <location>
        <begin position="1"/>
        <end position="24"/>
    </location>
</feature>
<proteinExistence type="predicted"/>
<dbReference type="Proteomes" id="UP000266693">
    <property type="component" value="Unassembled WGS sequence"/>
</dbReference>
<dbReference type="InterPro" id="IPR015943">
    <property type="entry name" value="WD40/YVTN_repeat-like_dom_sf"/>
</dbReference>
<dbReference type="RefSeq" id="WP_118863397.1">
    <property type="nucleotide sequence ID" value="NZ_QWLV01000002.1"/>
</dbReference>
<protein>
    <recommendedName>
        <fullName evidence="4">YncE family protein</fullName>
    </recommendedName>
</protein>
<dbReference type="Gene3D" id="2.130.10.10">
    <property type="entry name" value="YVTN repeat-like/Quinoprotein amine dehydrogenase"/>
    <property type="match status" value="2"/>
</dbReference>
<feature type="chain" id="PRO_5017193688" description="YncE family protein" evidence="1">
    <location>
        <begin position="25"/>
        <end position="352"/>
    </location>
</feature>
<evidence type="ECO:0000313" key="2">
    <source>
        <dbReference type="EMBL" id="RHW18207.1"/>
    </source>
</evidence>
<dbReference type="SUPFAM" id="SSF51004">
    <property type="entry name" value="C-terminal (heme d1) domain of cytochrome cd1-nitrite reductase"/>
    <property type="match status" value="1"/>
</dbReference>
<reference evidence="2 3" key="1">
    <citation type="submission" date="2018-08" db="EMBL/GenBank/DDBJ databases">
        <title>The multiple taxonomic identification of Sphingomonas gilva.</title>
        <authorList>
            <person name="Zhu D."/>
            <person name="Zheng S."/>
        </authorList>
    </citation>
    <scope>NUCLEOTIDE SEQUENCE [LARGE SCALE GENOMIC DNA]</scope>
    <source>
        <strain evidence="2 3">ZDH117</strain>
    </source>
</reference>
<keyword evidence="3" id="KW-1185">Reference proteome</keyword>
<evidence type="ECO:0008006" key="4">
    <source>
        <dbReference type="Google" id="ProtNLM"/>
    </source>
</evidence>
<evidence type="ECO:0000256" key="1">
    <source>
        <dbReference type="SAM" id="SignalP"/>
    </source>
</evidence>
<evidence type="ECO:0000313" key="3">
    <source>
        <dbReference type="Proteomes" id="UP000266693"/>
    </source>
</evidence>
<keyword evidence="1" id="KW-0732">Signal</keyword>
<sequence>MTLNTLLTGAAIGALALLAAPAIAGDPLYVLDKAATLPSTDSDWDYIKLEPGGSRLFIARRKDGLTVYDVDSGKVVGQVANSTGANGPLLLPQFNRGYTAMTDGSLLSFDLKTLKVIDRVKLASDGGLNGVVFDPATRRIHAVVGARPQQSAWYTLDAATGKLLGTKTFPFRKMDDPAPDGKGHLFAPARYDNILLKLNAETLAEEARWNIDCVQVVAVEYQHETDRLLIGCRGDEPVFLALDANTGRQIAKLPIGKGIDGMAVDETRHRILTSNGGDATISVIAQEGPDSYKLLGNIQTRPQARVMQIDPRTGRLFTVTAGATLGAPNPDGSATPQTFHPDSFTVLTYKPS</sequence>